<reference evidence="2" key="1">
    <citation type="journal article" date="2015" name="Nature">
        <title>Complex archaea that bridge the gap between prokaryotes and eukaryotes.</title>
        <authorList>
            <person name="Spang A."/>
            <person name="Saw J.H."/>
            <person name="Jorgensen S.L."/>
            <person name="Zaremba-Niedzwiedzka K."/>
            <person name="Martijn J."/>
            <person name="Lind A.E."/>
            <person name="van Eijk R."/>
            <person name="Schleper C."/>
            <person name="Guy L."/>
            <person name="Ettema T.J."/>
        </authorList>
    </citation>
    <scope>NUCLEOTIDE SEQUENCE</scope>
</reference>
<feature type="region of interest" description="Disordered" evidence="1">
    <location>
        <begin position="221"/>
        <end position="242"/>
    </location>
</feature>
<name>A0A0F9AEA0_9ZZZZ</name>
<comment type="caution">
    <text evidence="2">The sequence shown here is derived from an EMBL/GenBank/DDBJ whole genome shotgun (WGS) entry which is preliminary data.</text>
</comment>
<organism evidence="2">
    <name type="scientific">marine sediment metagenome</name>
    <dbReference type="NCBI Taxonomy" id="412755"/>
    <lineage>
        <taxon>unclassified sequences</taxon>
        <taxon>metagenomes</taxon>
        <taxon>ecological metagenomes</taxon>
    </lineage>
</organism>
<protein>
    <submittedName>
        <fullName evidence="2">Uncharacterized protein</fullName>
    </submittedName>
</protein>
<sequence length="242" mass="26373">EGKDITKDLGLNSKLLGRALHEHLWKANRAIATAKARGDLHISDPVTRLEFQKRLLSVGPPLEESEVLGAMESGELNSLDGLAILGEIKKAREEGVRLTPSQRAALGDAEQFITRGLRVKVPGIDQMTGADNLRQNQAINVTIIKLHRLLKKDPTLDPRVLAQTLVNESLGFLEPDLVQKGSIYGAKHFEVAARSIAKRLREGKITELEARFYLRAAKVLPPEPPTVKPGEKGEAAEPGLGA</sequence>
<dbReference type="EMBL" id="LAZR01055242">
    <property type="protein sequence ID" value="KKK76814.1"/>
    <property type="molecule type" value="Genomic_DNA"/>
</dbReference>
<proteinExistence type="predicted"/>
<feature type="non-terminal residue" evidence="2">
    <location>
        <position position="1"/>
    </location>
</feature>
<accession>A0A0F9AEA0</accession>
<evidence type="ECO:0000256" key="1">
    <source>
        <dbReference type="SAM" id="MobiDB-lite"/>
    </source>
</evidence>
<evidence type="ECO:0000313" key="2">
    <source>
        <dbReference type="EMBL" id="KKK76814.1"/>
    </source>
</evidence>
<gene>
    <name evidence="2" type="ORF">LCGC14_2859850</name>
</gene>
<dbReference type="AlphaFoldDB" id="A0A0F9AEA0"/>